<evidence type="ECO:0000313" key="3">
    <source>
        <dbReference type="Proteomes" id="UP000054279"/>
    </source>
</evidence>
<dbReference type="AlphaFoldDB" id="A0A0C9VN24"/>
<dbReference type="HOGENOM" id="CLU_050101_0_0_1"/>
<sequence>MLMDGSAPQIQGLGDVLIRENNPAVSGITMTDANEIAQWLTRTCDWHFKHNLDPLSEVLTKEDMDQIRLFHHITNPEDMDTFIQWASTHLEKKLQATNRATGTCLSLVEAIEMARPYDMQVYADQKKLNETCEKLNETCVQKNLHNTIKHRLASNGHRMNNHAQKANEDHEVRAKLMEIQQRKASLDERKWQLATESKALQEEKKQTSGGKKHRINVPAGHRPTLPDFGDVVPCNSDKENLNPFLETSCGPMPFDLPPELEPLPQSHYPVPYSIQGHPCNSQSAFPPSTCPASFYASHSDVYNNFTKPSNHNF</sequence>
<organism evidence="2 3">
    <name type="scientific">Sphaerobolus stellatus (strain SS14)</name>
    <dbReference type="NCBI Taxonomy" id="990650"/>
    <lineage>
        <taxon>Eukaryota</taxon>
        <taxon>Fungi</taxon>
        <taxon>Dikarya</taxon>
        <taxon>Basidiomycota</taxon>
        <taxon>Agaricomycotina</taxon>
        <taxon>Agaricomycetes</taxon>
        <taxon>Phallomycetidae</taxon>
        <taxon>Geastrales</taxon>
        <taxon>Sphaerobolaceae</taxon>
        <taxon>Sphaerobolus</taxon>
    </lineage>
</organism>
<dbReference type="EMBL" id="KN837154">
    <property type="protein sequence ID" value="KIJ39131.1"/>
    <property type="molecule type" value="Genomic_DNA"/>
</dbReference>
<keyword evidence="3" id="KW-1185">Reference proteome</keyword>
<evidence type="ECO:0000256" key="1">
    <source>
        <dbReference type="SAM" id="MobiDB-lite"/>
    </source>
</evidence>
<feature type="region of interest" description="Disordered" evidence="1">
    <location>
        <begin position="200"/>
        <end position="230"/>
    </location>
</feature>
<protein>
    <submittedName>
        <fullName evidence="2">Uncharacterized protein</fullName>
    </submittedName>
</protein>
<evidence type="ECO:0000313" key="2">
    <source>
        <dbReference type="EMBL" id="KIJ39131.1"/>
    </source>
</evidence>
<reference evidence="2 3" key="1">
    <citation type="submission" date="2014-06" db="EMBL/GenBank/DDBJ databases">
        <title>Evolutionary Origins and Diversification of the Mycorrhizal Mutualists.</title>
        <authorList>
            <consortium name="DOE Joint Genome Institute"/>
            <consortium name="Mycorrhizal Genomics Consortium"/>
            <person name="Kohler A."/>
            <person name="Kuo A."/>
            <person name="Nagy L.G."/>
            <person name="Floudas D."/>
            <person name="Copeland A."/>
            <person name="Barry K.W."/>
            <person name="Cichocki N."/>
            <person name="Veneault-Fourrey C."/>
            <person name="LaButti K."/>
            <person name="Lindquist E.A."/>
            <person name="Lipzen A."/>
            <person name="Lundell T."/>
            <person name="Morin E."/>
            <person name="Murat C."/>
            <person name="Riley R."/>
            <person name="Ohm R."/>
            <person name="Sun H."/>
            <person name="Tunlid A."/>
            <person name="Henrissat B."/>
            <person name="Grigoriev I.V."/>
            <person name="Hibbett D.S."/>
            <person name="Martin F."/>
        </authorList>
    </citation>
    <scope>NUCLEOTIDE SEQUENCE [LARGE SCALE GENOMIC DNA]</scope>
    <source>
        <strain evidence="2 3">SS14</strain>
    </source>
</reference>
<name>A0A0C9VN24_SPHS4</name>
<gene>
    <name evidence="2" type="ORF">M422DRAFT_258010</name>
</gene>
<proteinExistence type="predicted"/>
<dbReference type="OrthoDB" id="3267196at2759"/>
<dbReference type="Proteomes" id="UP000054279">
    <property type="component" value="Unassembled WGS sequence"/>
</dbReference>
<accession>A0A0C9VN24</accession>